<evidence type="ECO:0000256" key="8">
    <source>
        <dbReference type="ARBA" id="ARBA00022963"/>
    </source>
</evidence>
<dbReference type="GO" id="GO:0004336">
    <property type="term" value="F:galactosylceramidase activity"/>
    <property type="evidence" value="ECO:0007669"/>
    <property type="project" value="UniProtKB-EC"/>
</dbReference>
<reference evidence="25" key="1">
    <citation type="submission" date="2025-08" db="UniProtKB">
        <authorList>
            <consortium name="RefSeq"/>
        </authorList>
    </citation>
    <scope>IDENTIFICATION</scope>
    <source>
        <tissue evidence="25">Spleen</tissue>
    </source>
</reference>
<dbReference type="GO" id="GO:0005764">
    <property type="term" value="C:lysosome"/>
    <property type="evidence" value="ECO:0007669"/>
    <property type="project" value="UniProtKB-SubCell"/>
</dbReference>
<dbReference type="InterPro" id="IPR035394">
    <property type="entry name" value="Glyco_hydro_59_dom"/>
</dbReference>
<evidence type="ECO:0000313" key="24">
    <source>
        <dbReference type="Proteomes" id="UP000504623"/>
    </source>
</evidence>
<evidence type="ECO:0000256" key="6">
    <source>
        <dbReference type="ARBA" id="ARBA00022801"/>
    </source>
</evidence>
<dbReference type="InterPro" id="IPR001286">
    <property type="entry name" value="Glyco_hydro_59"/>
</dbReference>
<dbReference type="EC" id="3.2.1.46" evidence="3"/>
<accession>A0A9B0WJ51</accession>
<dbReference type="Gene3D" id="3.20.20.70">
    <property type="entry name" value="Aldolase class I"/>
    <property type="match status" value="1"/>
</dbReference>
<evidence type="ECO:0000256" key="5">
    <source>
        <dbReference type="ARBA" id="ARBA00022729"/>
    </source>
</evidence>
<evidence type="ECO:0000256" key="13">
    <source>
        <dbReference type="ARBA" id="ARBA00023295"/>
    </source>
</evidence>
<name>A0A9B0WJ51_CHRAS</name>
<dbReference type="InterPro" id="IPR049162">
    <property type="entry name" value="GH59_C"/>
</dbReference>
<dbReference type="GeneID" id="102819463"/>
<dbReference type="SUPFAM" id="SSF51445">
    <property type="entry name" value="(Trans)glycosidases"/>
    <property type="match status" value="1"/>
</dbReference>
<evidence type="ECO:0000256" key="14">
    <source>
        <dbReference type="ARBA" id="ARBA00023982"/>
    </source>
</evidence>
<dbReference type="Gene3D" id="2.60.120.560">
    <property type="entry name" value="Exo-inulinase, domain 1"/>
    <property type="match status" value="1"/>
</dbReference>
<keyword evidence="11" id="KW-0325">Glycoprotein</keyword>
<keyword evidence="9" id="KW-0443">Lipid metabolism</keyword>
<keyword evidence="8" id="KW-0442">Lipid degradation</keyword>
<keyword evidence="5" id="KW-0732">Signal</keyword>
<feature type="domain" description="Glycosyl hydrolase family 59 C-terminal lectin" evidence="23">
    <location>
        <begin position="509"/>
        <end position="683"/>
    </location>
</feature>
<evidence type="ECO:0000256" key="19">
    <source>
        <dbReference type="ARBA" id="ARBA00081696"/>
    </source>
</evidence>
<evidence type="ECO:0000256" key="1">
    <source>
        <dbReference type="ARBA" id="ARBA00004371"/>
    </source>
</evidence>
<keyword evidence="6" id="KW-0378">Hydrolase</keyword>
<evidence type="ECO:0000256" key="17">
    <source>
        <dbReference type="ARBA" id="ARBA00055902"/>
    </source>
</evidence>
<dbReference type="FunFam" id="3.20.20.80:FF:000026">
    <property type="entry name" value="galactocerebrosidase precursor"/>
    <property type="match status" value="1"/>
</dbReference>
<dbReference type="FunFam" id="3.20.20.70:FF:000091">
    <property type="entry name" value="galactocerebrosidase precursor"/>
    <property type="match status" value="1"/>
</dbReference>
<dbReference type="AlphaFoldDB" id="A0A9B0WJ51"/>
<dbReference type="GO" id="GO:0006683">
    <property type="term" value="P:galactosylceramide catabolic process"/>
    <property type="evidence" value="ECO:0007669"/>
    <property type="project" value="InterPro"/>
</dbReference>
<keyword evidence="7" id="KW-0746">Sphingolipid metabolism</keyword>
<comment type="catalytic activity">
    <reaction evidence="16">
        <text>beta-D-galactosyl-(1&lt;-&gt;1)-sphing-4-enine + H2O = sphing-4-enine + D-galactose</text>
        <dbReference type="Rhea" id="RHEA:43908"/>
        <dbReference type="ChEBI" id="CHEBI:4139"/>
        <dbReference type="ChEBI" id="CHEBI:15377"/>
        <dbReference type="ChEBI" id="CHEBI:57756"/>
        <dbReference type="ChEBI" id="CHEBI:57934"/>
    </reaction>
    <physiologicalReaction direction="left-to-right" evidence="16">
        <dbReference type="Rhea" id="RHEA:43909"/>
    </physiologicalReaction>
</comment>
<evidence type="ECO:0000256" key="20">
    <source>
        <dbReference type="PIRSR" id="PIRSR601286-50"/>
    </source>
</evidence>
<dbReference type="GO" id="GO:0016020">
    <property type="term" value="C:membrane"/>
    <property type="evidence" value="ECO:0007669"/>
    <property type="project" value="GOC"/>
</dbReference>
<proteinExistence type="inferred from homology"/>
<dbReference type="PRINTS" id="PR00850">
    <property type="entry name" value="GLHYDRLASE59"/>
</dbReference>
<dbReference type="Proteomes" id="UP000504623">
    <property type="component" value="Unplaced"/>
</dbReference>
<dbReference type="CTD" id="2581"/>
<evidence type="ECO:0000256" key="16">
    <source>
        <dbReference type="ARBA" id="ARBA00048813"/>
    </source>
</evidence>
<dbReference type="RefSeq" id="XP_006839701.1">
    <property type="nucleotide sequence ID" value="XM_006839638.1"/>
</dbReference>
<dbReference type="Pfam" id="PF02057">
    <property type="entry name" value="Glyco_hydro_59"/>
    <property type="match status" value="1"/>
</dbReference>
<evidence type="ECO:0000256" key="10">
    <source>
        <dbReference type="ARBA" id="ARBA00023157"/>
    </source>
</evidence>
<comment type="similarity">
    <text evidence="2">Belongs to the glycosyl hydrolase 59 family.</text>
</comment>
<evidence type="ECO:0000256" key="15">
    <source>
        <dbReference type="ARBA" id="ARBA00033098"/>
    </source>
</evidence>
<dbReference type="FunFam" id="2.60.120.560:FF:000001">
    <property type="entry name" value="galactocerebrosidase precursor"/>
    <property type="match status" value="1"/>
</dbReference>
<evidence type="ECO:0000256" key="2">
    <source>
        <dbReference type="ARBA" id="ARBA00005637"/>
    </source>
</evidence>
<keyword evidence="10" id="KW-1015">Disulfide bond</keyword>
<evidence type="ECO:0000256" key="3">
    <source>
        <dbReference type="ARBA" id="ARBA00012657"/>
    </source>
</evidence>
<comment type="function">
    <text evidence="17">Hydrolyzes the galactose ester bonds of glycolipids such as galactosylceramide and galactosylsphingosine. Enzyme with very low activity responsible for the lysosomal catabolism of galactosylceramide, a major lipid in myelin, kidney and epithelial cells of small intestine and colon.</text>
</comment>
<evidence type="ECO:0000256" key="7">
    <source>
        <dbReference type="ARBA" id="ARBA00022919"/>
    </source>
</evidence>
<sequence>MAERLLEASRQRGVKAMTAAAGSAGRAAVPLLLCALLAPGGAYVLDDSDGLGREFDGIGAVSGGGATSRLLVNYREPYRSQILDYLFKPNFGASLHILKVEIGGDGQTTDGTEPSHMHYALDENYFRGYEWWLMKEAKKRNPNITLMGLPWSFPGWLGKGFNWPYVNVQLTAYYVVAWIVGAKHYHNLDIDYIGIWNERTFDIRYIKMLRKMLNRHGLERVKIIASDNLWEPISATMLLDPELLDVIDVIGAHYPGTYTVRDAKLTKKKLWSSEDFSTLNNDVGAGCWGRILNQNYINGHMTSTIAWNLVASYYEELPYGRCGLMTAQEPWSGHYTVELPIWISAHTTQFTQPGWFYLKTVGHLEKGGSYVALTDGLGNLTIIIETMSHKHSACIRPFLPYFNVSQQAATFTLKGSFSQIPELQVWYTKIGKTSKKYIFKQLDPVWILDINGRFTLELETDELLTLTTLTTGQKGSHPLPPKSKPFPPLYKDNFNIHDPPFSEAPNFADQTGVFEYFINRDDPGEHRFTLRQVLNQRPITWAADASDTISIIGDYQWSNLTLTCDVYIETPDRGGVFIAARVDKGGILIRSARGVFFWIFANGTYKVTGDIAGWIIYRLGHVDVTAQKWYTLTLKIKGHFCSGMLDGKLLWENVHVNVPKNGWAAIGTYSFEFAQFDNFQVEAES</sequence>
<feature type="domain" description="Glycosyl hydrolase family 59 catalytic" evidence="21">
    <location>
        <begin position="55"/>
        <end position="349"/>
    </location>
</feature>
<evidence type="ECO:0000259" key="23">
    <source>
        <dbReference type="Pfam" id="PF21708"/>
    </source>
</evidence>
<evidence type="ECO:0000313" key="25">
    <source>
        <dbReference type="RefSeq" id="XP_006839701.1"/>
    </source>
</evidence>
<feature type="active site" description="Proton donor/acceptor" evidence="20">
    <location>
        <position position="198"/>
    </location>
</feature>
<dbReference type="InterPro" id="IPR013785">
    <property type="entry name" value="Aldolase_TIM"/>
</dbReference>
<keyword evidence="13" id="KW-0326">Glycosidase</keyword>
<dbReference type="PANTHER" id="PTHR15172:SF1">
    <property type="entry name" value="GALACTOCEREBROSIDASE"/>
    <property type="match status" value="1"/>
</dbReference>
<evidence type="ECO:0000256" key="9">
    <source>
        <dbReference type="ARBA" id="ARBA00023098"/>
    </source>
</evidence>
<evidence type="ECO:0000256" key="11">
    <source>
        <dbReference type="ARBA" id="ARBA00023180"/>
    </source>
</evidence>
<keyword evidence="12" id="KW-0458">Lysosome</keyword>
<evidence type="ECO:0000259" key="21">
    <source>
        <dbReference type="Pfam" id="PF02057"/>
    </source>
</evidence>
<dbReference type="Pfam" id="PF17387">
    <property type="entry name" value="Glyco_hydro_59M"/>
    <property type="match status" value="1"/>
</dbReference>
<dbReference type="InterPro" id="IPR049161">
    <property type="entry name" value="GH59_cat"/>
</dbReference>
<feature type="active site" description="Nucleophile" evidence="20">
    <location>
        <position position="274"/>
    </location>
</feature>
<comment type="catalytic activity">
    <reaction evidence="14">
        <text>a D-galactosylceramide + H2O = an N-acyl-sphingoid base + D-galactose</text>
        <dbReference type="Rhea" id="RHEA:43412"/>
        <dbReference type="ChEBI" id="CHEBI:4139"/>
        <dbReference type="ChEBI" id="CHEBI:15377"/>
        <dbReference type="ChEBI" id="CHEBI:36498"/>
        <dbReference type="ChEBI" id="CHEBI:83273"/>
    </reaction>
    <physiologicalReaction direction="left-to-right" evidence="14">
        <dbReference type="Rhea" id="RHEA:43413"/>
    </physiologicalReaction>
</comment>
<evidence type="ECO:0000256" key="18">
    <source>
        <dbReference type="ARBA" id="ARBA00076981"/>
    </source>
</evidence>
<organism evidence="24 25">
    <name type="scientific">Chrysochloris asiatica</name>
    <name type="common">Cape golden mole</name>
    <dbReference type="NCBI Taxonomy" id="185453"/>
    <lineage>
        <taxon>Eukaryota</taxon>
        <taxon>Metazoa</taxon>
        <taxon>Chordata</taxon>
        <taxon>Craniata</taxon>
        <taxon>Vertebrata</taxon>
        <taxon>Euteleostomi</taxon>
        <taxon>Mammalia</taxon>
        <taxon>Eutheria</taxon>
        <taxon>Afrotheria</taxon>
        <taxon>Chrysochloridae</taxon>
        <taxon>Chrysochlorinae</taxon>
        <taxon>Chrysochloris</taxon>
    </lineage>
</organism>
<keyword evidence="24" id="KW-1185">Reference proteome</keyword>
<gene>
    <name evidence="25" type="primary">GALC</name>
</gene>
<evidence type="ECO:0000256" key="12">
    <source>
        <dbReference type="ARBA" id="ARBA00023228"/>
    </source>
</evidence>
<dbReference type="Gene3D" id="3.20.20.80">
    <property type="entry name" value="Glycosidases"/>
    <property type="match status" value="1"/>
</dbReference>
<dbReference type="PANTHER" id="PTHR15172">
    <property type="entry name" value="GALACTOCEREBROSIDASE"/>
    <property type="match status" value="1"/>
</dbReference>
<feature type="domain" description="Glycosyl hydrolase family 59 central" evidence="22">
    <location>
        <begin position="357"/>
        <end position="473"/>
    </location>
</feature>
<evidence type="ECO:0000259" key="22">
    <source>
        <dbReference type="Pfam" id="PF17387"/>
    </source>
</evidence>
<evidence type="ECO:0000256" key="4">
    <source>
        <dbReference type="ARBA" id="ARBA00019657"/>
    </source>
</evidence>
<comment type="subcellular location">
    <subcellularLocation>
        <location evidence="1">Lysosome</location>
    </subcellularLocation>
</comment>
<dbReference type="Pfam" id="PF21708">
    <property type="entry name" value="Glyco_hydro_59_C"/>
    <property type="match status" value="1"/>
</dbReference>
<dbReference type="InterPro" id="IPR017853">
    <property type="entry name" value="GH"/>
</dbReference>
<protein>
    <recommendedName>
        <fullName evidence="4">Galactocerebrosidase</fullName>
        <ecNumber evidence="3">3.2.1.46</ecNumber>
    </recommendedName>
    <alternativeName>
        <fullName evidence="18">Galactocerebroside beta-galactosidase</fullName>
    </alternativeName>
    <alternativeName>
        <fullName evidence="15">Galactosylceramidase</fullName>
    </alternativeName>
    <alternativeName>
        <fullName evidence="19">Galactosylceramide beta-galactosidase</fullName>
    </alternativeName>
</protein>
<dbReference type="OrthoDB" id="440760at2759"/>